<evidence type="ECO:0000256" key="2">
    <source>
        <dbReference type="ARBA" id="ARBA00022723"/>
    </source>
</evidence>
<evidence type="ECO:0000313" key="5">
    <source>
        <dbReference type="EMBL" id="CAD6441437.1"/>
    </source>
</evidence>
<dbReference type="InterPro" id="IPR011057">
    <property type="entry name" value="Mss4-like_sf"/>
</dbReference>
<evidence type="ECO:0000259" key="4">
    <source>
        <dbReference type="PROSITE" id="PS51891"/>
    </source>
</evidence>
<organism evidence="5 6">
    <name type="scientific">Sclerotinia trifoliorum</name>
    <dbReference type="NCBI Taxonomy" id="28548"/>
    <lineage>
        <taxon>Eukaryota</taxon>
        <taxon>Fungi</taxon>
        <taxon>Dikarya</taxon>
        <taxon>Ascomycota</taxon>
        <taxon>Pezizomycotina</taxon>
        <taxon>Leotiomycetes</taxon>
        <taxon>Helotiales</taxon>
        <taxon>Sclerotiniaceae</taxon>
        <taxon>Sclerotinia</taxon>
    </lineage>
</organism>
<keyword evidence="6" id="KW-1185">Reference proteome</keyword>
<dbReference type="Proteomes" id="UP000624404">
    <property type="component" value="Unassembled WGS sequence"/>
</dbReference>
<comment type="similarity">
    <text evidence="1">Belongs to the Gfa family.</text>
</comment>
<reference evidence="5" key="1">
    <citation type="submission" date="2020-10" db="EMBL/GenBank/DDBJ databases">
        <authorList>
            <person name="Kusch S."/>
        </authorList>
    </citation>
    <scope>NUCLEOTIDE SEQUENCE</scope>
    <source>
        <strain evidence="5">SwB9</strain>
    </source>
</reference>
<dbReference type="OrthoDB" id="2993351at2759"/>
<proteinExistence type="inferred from homology"/>
<dbReference type="SUPFAM" id="SSF51316">
    <property type="entry name" value="Mss4-like"/>
    <property type="match status" value="1"/>
</dbReference>
<dbReference type="PANTHER" id="PTHR28620">
    <property type="entry name" value="CENTROMERE PROTEIN V"/>
    <property type="match status" value="1"/>
</dbReference>
<evidence type="ECO:0000256" key="1">
    <source>
        <dbReference type="ARBA" id="ARBA00005495"/>
    </source>
</evidence>
<keyword evidence="2" id="KW-0479">Metal-binding</keyword>
<comment type="caution">
    <text evidence="5">The sequence shown here is derived from an EMBL/GenBank/DDBJ whole genome shotgun (WGS) entry which is preliminary data.</text>
</comment>
<evidence type="ECO:0000313" key="6">
    <source>
        <dbReference type="Proteomes" id="UP000624404"/>
    </source>
</evidence>
<dbReference type="PROSITE" id="PS51891">
    <property type="entry name" value="CENP_V_GFA"/>
    <property type="match status" value="1"/>
</dbReference>
<dbReference type="GO" id="GO:0046872">
    <property type="term" value="F:metal ion binding"/>
    <property type="evidence" value="ECO:0007669"/>
    <property type="project" value="UniProtKB-KW"/>
</dbReference>
<evidence type="ECO:0000256" key="3">
    <source>
        <dbReference type="ARBA" id="ARBA00022833"/>
    </source>
</evidence>
<feature type="domain" description="CENP-V/GFA" evidence="4">
    <location>
        <begin position="36"/>
        <end position="156"/>
    </location>
</feature>
<dbReference type="Pfam" id="PF04828">
    <property type="entry name" value="GFA"/>
    <property type="match status" value="1"/>
</dbReference>
<name>A0A8H2ZJX4_9HELO</name>
<gene>
    <name evidence="5" type="ORF">SCLTRI_LOCUS1227</name>
</gene>
<dbReference type="AlphaFoldDB" id="A0A8H2ZJX4"/>
<accession>A0A8H2ZJX4</accession>
<dbReference type="InterPro" id="IPR052355">
    <property type="entry name" value="CENP-V-like"/>
</dbReference>
<protein>
    <submittedName>
        <fullName evidence="5">1df627b4-98b5-46cf-afa2-8afbf3830c4e</fullName>
    </submittedName>
</protein>
<dbReference type="InterPro" id="IPR006913">
    <property type="entry name" value="CENP-V/GFA"/>
</dbReference>
<sequence length="161" mass="18207">MLPLGKPKTITHTYAPLSPEFFSQVEETSAEERTTYEGGCHCGAVTFTVTLKWPFPKYTVNSCNCSVCTHNGYLLVYPMRQDVKLSDDAEEKMGSYRWGNKIADHRFCKNCGNSIMVDLCRPAAFGETDPRKDMVAINVRNFKNIDLDAMSYTHFDGRSII</sequence>
<dbReference type="EMBL" id="CAJHIA010000006">
    <property type="protein sequence ID" value="CAD6441437.1"/>
    <property type="molecule type" value="Genomic_DNA"/>
</dbReference>
<dbReference type="Gene3D" id="2.170.150.70">
    <property type="match status" value="1"/>
</dbReference>
<keyword evidence="3" id="KW-0862">Zinc</keyword>
<dbReference type="GO" id="GO:0016846">
    <property type="term" value="F:carbon-sulfur lyase activity"/>
    <property type="evidence" value="ECO:0007669"/>
    <property type="project" value="InterPro"/>
</dbReference>
<dbReference type="PANTHER" id="PTHR28620:SF1">
    <property type="entry name" value="CENP-V_GFA DOMAIN-CONTAINING PROTEIN"/>
    <property type="match status" value="1"/>
</dbReference>